<evidence type="ECO:0000256" key="1">
    <source>
        <dbReference type="ARBA" id="ARBA00006192"/>
    </source>
</evidence>
<dbReference type="Gene3D" id="1.25.40.10">
    <property type="entry name" value="Tetratricopeptide repeat domain"/>
    <property type="match status" value="4"/>
</dbReference>
<comment type="caution">
    <text evidence="8">The sequence shown here is derived from an EMBL/GenBank/DDBJ whole genome shotgun (WGS) entry which is preliminary data.</text>
</comment>
<dbReference type="EMBL" id="JAIFTL010000035">
    <property type="protein sequence ID" value="KAG9325670.1"/>
    <property type="molecule type" value="Genomic_DNA"/>
</dbReference>
<accession>A0A9P8A8E4</accession>
<feature type="repeat" description="PPR" evidence="5">
    <location>
        <begin position="281"/>
        <end position="315"/>
    </location>
</feature>
<dbReference type="NCBIfam" id="TIGR00756">
    <property type="entry name" value="PPR"/>
    <property type="match status" value="6"/>
</dbReference>
<feature type="repeat" description="PPR" evidence="5">
    <location>
        <begin position="635"/>
        <end position="669"/>
    </location>
</feature>
<evidence type="ECO:0000256" key="5">
    <source>
        <dbReference type="PROSITE-ProRule" id="PRU00708"/>
    </source>
</evidence>
<protein>
    <recommendedName>
        <fullName evidence="7">PROP1-like PPR domain-containing protein</fullName>
    </recommendedName>
</protein>
<evidence type="ECO:0000256" key="2">
    <source>
        <dbReference type="ARBA" id="ARBA00022737"/>
    </source>
</evidence>
<dbReference type="PROSITE" id="PS51375">
    <property type="entry name" value="PPR"/>
    <property type="match status" value="8"/>
</dbReference>
<dbReference type="Pfam" id="PF13041">
    <property type="entry name" value="PPR_2"/>
    <property type="match status" value="1"/>
</dbReference>
<feature type="compositionally biased region" description="Basic and acidic residues" evidence="6">
    <location>
        <begin position="94"/>
        <end position="103"/>
    </location>
</feature>
<gene>
    <name evidence="8" type="ORF">KVV02_001154</name>
</gene>
<evidence type="ECO:0000256" key="6">
    <source>
        <dbReference type="SAM" id="MobiDB-lite"/>
    </source>
</evidence>
<evidence type="ECO:0000313" key="9">
    <source>
        <dbReference type="Proteomes" id="UP000717515"/>
    </source>
</evidence>
<dbReference type="AlphaFoldDB" id="A0A9P8A8E4"/>
<dbReference type="SUPFAM" id="SSF48452">
    <property type="entry name" value="TPR-like"/>
    <property type="match status" value="1"/>
</dbReference>
<proteinExistence type="inferred from homology"/>
<feature type="repeat" description="PPR" evidence="5">
    <location>
        <begin position="495"/>
        <end position="529"/>
    </location>
</feature>
<name>A0A9P8A8E4_MORAP</name>
<dbReference type="Pfam" id="PF17177">
    <property type="entry name" value="PPR_long"/>
    <property type="match status" value="1"/>
</dbReference>
<dbReference type="InterPro" id="IPR011990">
    <property type="entry name" value="TPR-like_helical_dom_sf"/>
</dbReference>
<feature type="repeat" description="PPR" evidence="5">
    <location>
        <begin position="565"/>
        <end position="599"/>
    </location>
</feature>
<feature type="repeat" description="PPR" evidence="5">
    <location>
        <begin position="423"/>
        <end position="457"/>
    </location>
</feature>
<comment type="function">
    <text evidence="3">Regulates mitochondrial small subunit maturation by controlling 15S rRNA 5'-end processing. Localizes to the 5' precursor of the 15S rRNA in a position that is subsequently occupied by mS47 in the mature yeast mtSSU. Uses structure and sequence-specific RNA recognition, binding to a single-stranded region of the precursor and specifically recognizing bases -6 to -1. The exchange of Ccm1 for mS47 is coupled to the irreversible removal of precursor rRNA that is accompanied by conformational changes of the mitoribosomal proteins uS5m and mS26. These conformational changes signal completion of 5'-end rRNA processing through protection of the mature 5'-end of the 15S rRNA and stabilization of mS47. The removal of the 5' precursor together with the dissociation of Ccm1 may be catalyzed by the 5'-3' exoribonuclease Pet127. Involved in the specific removal of group I introns in mitochondrial encoded transcripts.</text>
</comment>
<comment type="subunit">
    <text evidence="4">Binds to mitochondrial small subunit 15S rRNA.</text>
</comment>
<dbReference type="Pfam" id="PF13812">
    <property type="entry name" value="PPR_3"/>
    <property type="match status" value="2"/>
</dbReference>
<feature type="repeat" description="PPR" evidence="5">
    <location>
        <begin position="351"/>
        <end position="385"/>
    </location>
</feature>
<comment type="similarity">
    <text evidence="1">Belongs to the CCM1 family.</text>
</comment>
<evidence type="ECO:0000259" key="7">
    <source>
        <dbReference type="Pfam" id="PF17177"/>
    </source>
</evidence>
<feature type="domain" description="PROP1-like PPR" evidence="7">
    <location>
        <begin position="561"/>
        <end position="712"/>
    </location>
</feature>
<dbReference type="Proteomes" id="UP000717515">
    <property type="component" value="Unassembled WGS sequence"/>
</dbReference>
<keyword evidence="2" id="KW-0677">Repeat</keyword>
<dbReference type="Pfam" id="PF01535">
    <property type="entry name" value="PPR"/>
    <property type="match status" value="3"/>
</dbReference>
<evidence type="ECO:0000313" key="8">
    <source>
        <dbReference type="EMBL" id="KAG9325670.1"/>
    </source>
</evidence>
<feature type="region of interest" description="Disordered" evidence="6">
    <location>
        <begin position="61"/>
        <end position="111"/>
    </location>
</feature>
<dbReference type="InterPro" id="IPR002885">
    <property type="entry name" value="PPR_rpt"/>
</dbReference>
<organism evidence="8 9">
    <name type="scientific">Mortierella alpina</name>
    <name type="common">Oleaginous fungus</name>
    <name type="synonym">Mortierella renispora</name>
    <dbReference type="NCBI Taxonomy" id="64518"/>
    <lineage>
        <taxon>Eukaryota</taxon>
        <taxon>Fungi</taxon>
        <taxon>Fungi incertae sedis</taxon>
        <taxon>Mucoromycota</taxon>
        <taxon>Mortierellomycotina</taxon>
        <taxon>Mortierellomycetes</taxon>
        <taxon>Mortierellales</taxon>
        <taxon>Mortierellaceae</taxon>
        <taxon>Mortierella</taxon>
    </lineage>
</organism>
<reference evidence="8" key="1">
    <citation type="submission" date="2021-07" db="EMBL/GenBank/DDBJ databases">
        <title>Draft genome of Mortierella alpina, strain LL118, isolated from an aspen leaf litter sample.</title>
        <authorList>
            <person name="Yang S."/>
            <person name="Vinatzer B.A."/>
        </authorList>
    </citation>
    <scope>NUCLEOTIDE SEQUENCE</scope>
    <source>
        <strain evidence="8">LL118</strain>
    </source>
</reference>
<sequence length="930" mass="105960">MHALQSSRRALAKQGRAPSWDSQIASFMIRLLYGQHQHHPPRIPTRAQAPVASRSFHSALGASVDQDHSTQLNSPTPDKSRPAITSFLSPPGTERPHNPHETIADSLRIGNNGTGARCQSVFSEREPSDFDPVSPKLMMNDAVNSRNAQQIWHTYTRLVRKNKATAVAPFSDSQYFRILRCFQATNTASSAKWARTVYEDMKLYHMPRITTLNTVLDLLIRYEDADRIIELFHNDAALFNLAPSVRSYNIMIRGLAAQGQIKAAQQIYIDMRTGILPLRPNVATYSTLMSLYAKRGMQNEADRILDQMFKDGVKPNMWIFNSVIKRCVNRKDYAGARKVMSMMGDSEMKPDVVTYSTLIDGYARDGNQEAIAEIQTEMAANQIYPNARTITSTIKVFSRSGFDSDIDGQLEAVLQSLPQEEMREHTFGVLMNVYGKRKDLSAAMGIFNHMKSKGRPINDVIVNSLLDGYVRSDQFPTAIKVFHEHFTARHTRPSTSWTYSIMITGCCKQGDLHNALHYYHEMNSFHIAPDAVVFSRLIQLYLEHHQLDNAHRMLRLMRNSRLQIPVHTFTMLMDYMSNTRDIRGALRCYQEMLDLGVQPDAHCYTVLMNIQIRARNYAGCGAIYEHMLEACVRPTLPTLTTLIRAHALQGNFDKVKEYWEVMTDSGLLPDLTSFTVLMRAYGQQGNVEMAEFIYKEIGRKQIKLDALALTTLTSIYCALPRLNVGRIDELSAMMEELELEPTPEYFKVLFDSYGEHGMPDRVIKTWRRFQGLEKPLNWMPTTSNLLHLIEACRDRGYVDTLQAVWRAATLEPAAAAAAAALRPRTYQEEQGAVSESTERRMHRPMPEVFTAYLNALLTHNRFSEIEELLDRSCHDMGLMPRTEDLELLFTGLAQYGFLKKELDRIQGVVAKHWPDVVPMIEKVIENTRRI</sequence>
<dbReference type="PANTHER" id="PTHR47447:SF28">
    <property type="entry name" value="PENTACOTRIPEPTIDE-REPEAT REGION OF PRORP DOMAIN-CONTAINING PROTEIN"/>
    <property type="match status" value="1"/>
</dbReference>
<dbReference type="PANTHER" id="PTHR47447">
    <property type="entry name" value="OS03G0856100 PROTEIN"/>
    <property type="match status" value="1"/>
</dbReference>
<evidence type="ECO:0000256" key="4">
    <source>
        <dbReference type="ARBA" id="ARBA00044511"/>
    </source>
</evidence>
<evidence type="ECO:0000256" key="3">
    <source>
        <dbReference type="ARBA" id="ARBA00044493"/>
    </source>
</evidence>
<feature type="repeat" description="PPR" evidence="5">
    <location>
        <begin position="670"/>
        <end position="704"/>
    </location>
</feature>
<dbReference type="InterPro" id="IPR033443">
    <property type="entry name" value="PROP1-like_PPR_dom"/>
</dbReference>
<feature type="repeat" description="PPR" evidence="5">
    <location>
        <begin position="244"/>
        <end position="278"/>
    </location>
</feature>